<evidence type="ECO:0000313" key="9">
    <source>
        <dbReference type="EMBL" id="SDO82956.1"/>
    </source>
</evidence>
<dbReference type="PANTHER" id="PTHR21109:SF22">
    <property type="entry name" value="SMALL RIBOSOMAL SUBUNIT PROTEIN BS21"/>
    <property type="match status" value="1"/>
</dbReference>
<dbReference type="NCBIfam" id="TIGR00030">
    <property type="entry name" value="S21p"/>
    <property type="match status" value="1"/>
</dbReference>
<dbReference type="AlphaFoldDB" id="A0A1H0MRM5"/>
<name>A0A1H0MRM5_9CLOT</name>
<feature type="region of interest" description="Disordered" evidence="7">
    <location>
        <begin position="38"/>
        <end position="58"/>
    </location>
</feature>
<evidence type="ECO:0000256" key="6">
    <source>
        <dbReference type="RuleBase" id="RU000667"/>
    </source>
</evidence>
<dbReference type="Proteomes" id="UP000198597">
    <property type="component" value="Unassembled WGS sequence"/>
</dbReference>
<dbReference type="STRING" id="94869.SAMN04488529_101547"/>
<reference evidence="9 10" key="1">
    <citation type="submission" date="2016-10" db="EMBL/GenBank/DDBJ databases">
        <authorList>
            <person name="de Groot N.N."/>
        </authorList>
    </citation>
    <scope>NUCLEOTIDE SEQUENCE [LARGE SCALE GENOMIC DNA]</scope>
    <source>
        <strain evidence="9 10">DSM 12272</strain>
    </source>
</reference>
<evidence type="ECO:0000256" key="3">
    <source>
        <dbReference type="ARBA" id="ARBA00023274"/>
    </source>
</evidence>
<accession>A0A1H0MRM5</accession>
<dbReference type="Pfam" id="PF01165">
    <property type="entry name" value="Ribosomal_S21"/>
    <property type="match status" value="1"/>
</dbReference>
<reference evidence="8 11" key="2">
    <citation type="submission" date="2020-08" db="EMBL/GenBank/DDBJ databases">
        <title>Clostridia isolated from Swiss meat.</title>
        <authorList>
            <person name="Wambui J."/>
            <person name="Stevens M.J.A."/>
            <person name="Stephan R."/>
        </authorList>
    </citation>
    <scope>NUCLEOTIDE SEQUENCE [LARGE SCALE GENOMIC DNA]</scope>
    <source>
        <strain evidence="8 11">CM001</strain>
    </source>
</reference>
<evidence type="ECO:0000313" key="10">
    <source>
        <dbReference type="Proteomes" id="UP000198597"/>
    </source>
</evidence>
<protein>
    <recommendedName>
        <fullName evidence="4 5">Small ribosomal subunit protein bS21</fullName>
    </recommendedName>
</protein>
<dbReference type="Proteomes" id="UP000585258">
    <property type="component" value="Unassembled WGS sequence"/>
</dbReference>
<gene>
    <name evidence="5" type="primary">rpsU</name>
    <name evidence="8" type="ORF">H7E68_19330</name>
    <name evidence="9" type="ORF">SAMN04488529_101547</name>
</gene>
<evidence type="ECO:0000313" key="8">
    <source>
        <dbReference type="EMBL" id="MBB6716837.1"/>
    </source>
</evidence>
<dbReference type="HAMAP" id="MF_00358">
    <property type="entry name" value="Ribosomal_bS21"/>
    <property type="match status" value="1"/>
</dbReference>
<evidence type="ECO:0000256" key="2">
    <source>
        <dbReference type="ARBA" id="ARBA00022980"/>
    </source>
</evidence>
<dbReference type="EMBL" id="JACKWY010000024">
    <property type="protein sequence ID" value="MBB6716837.1"/>
    <property type="molecule type" value="Genomic_DNA"/>
</dbReference>
<dbReference type="GO" id="GO:0006412">
    <property type="term" value="P:translation"/>
    <property type="evidence" value="ECO:0007669"/>
    <property type="project" value="UniProtKB-UniRule"/>
</dbReference>
<dbReference type="PANTHER" id="PTHR21109">
    <property type="entry name" value="MITOCHONDRIAL 28S RIBOSOMAL PROTEIN S21"/>
    <property type="match status" value="1"/>
</dbReference>
<comment type="similarity">
    <text evidence="1 5 6">Belongs to the bacterial ribosomal protein bS21 family.</text>
</comment>
<dbReference type="InterPro" id="IPR038380">
    <property type="entry name" value="Ribosomal_bS21_sf"/>
</dbReference>
<dbReference type="PRINTS" id="PR00976">
    <property type="entry name" value="RIBOSOMALS21"/>
</dbReference>
<dbReference type="EMBL" id="FNJM01000001">
    <property type="protein sequence ID" value="SDO82956.1"/>
    <property type="molecule type" value="Genomic_DNA"/>
</dbReference>
<dbReference type="OrthoDB" id="9799244at2"/>
<evidence type="ECO:0000256" key="5">
    <source>
        <dbReference type="HAMAP-Rule" id="MF_00358"/>
    </source>
</evidence>
<dbReference type="Gene3D" id="1.20.5.1150">
    <property type="entry name" value="Ribosomal protein S8"/>
    <property type="match status" value="1"/>
</dbReference>
<keyword evidence="10" id="KW-1185">Reference proteome</keyword>
<proteinExistence type="inferred from homology"/>
<keyword evidence="2 5" id="KW-0689">Ribosomal protein</keyword>
<sequence>MSEIKVGANETIESALRRFKKNCAMTGILADFKKNEHYEKPSVKKKKKSEAARKRKFK</sequence>
<keyword evidence="3 5" id="KW-0687">Ribonucleoprotein</keyword>
<dbReference type="GeneID" id="65310599"/>
<evidence type="ECO:0000256" key="7">
    <source>
        <dbReference type="SAM" id="MobiDB-lite"/>
    </source>
</evidence>
<dbReference type="GO" id="GO:0003735">
    <property type="term" value="F:structural constituent of ribosome"/>
    <property type="evidence" value="ECO:0007669"/>
    <property type="project" value="InterPro"/>
</dbReference>
<evidence type="ECO:0000256" key="4">
    <source>
        <dbReference type="ARBA" id="ARBA00035135"/>
    </source>
</evidence>
<evidence type="ECO:0000256" key="1">
    <source>
        <dbReference type="ARBA" id="ARBA00006640"/>
    </source>
</evidence>
<dbReference type="InterPro" id="IPR001911">
    <property type="entry name" value="Ribosomal_bS21"/>
</dbReference>
<feature type="compositionally biased region" description="Basic residues" evidence="7">
    <location>
        <begin position="43"/>
        <end position="58"/>
    </location>
</feature>
<evidence type="ECO:0000313" key="11">
    <source>
        <dbReference type="Proteomes" id="UP000585258"/>
    </source>
</evidence>
<dbReference type="RefSeq" id="WP_089965540.1">
    <property type="nucleotide sequence ID" value="NZ_CP071376.1"/>
</dbReference>
<dbReference type="GO" id="GO:0005840">
    <property type="term" value="C:ribosome"/>
    <property type="evidence" value="ECO:0007669"/>
    <property type="project" value="UniProtKB-KW"/>
</dbReference>
<dbReference type="GO" id="GO:1990904">
    <property type="term" value="C:ribonucleoprotein complex"/>
    <property type="evidence" value="ECO:0007669"/>
    <property type="project" value="UniProtKB-KW"/>
</dbReference>
<organism evidence="9 10">
    <name type="scientific">Clostridium gasigenes</name>
    <dbReference type="NCBI Taxonomy" id="94869"/>
    <lineage>
        <taxon>Bacteria</taxon>
        <taxon>Bacillati</taxon>
        <taxon>Bacillota</taxon>
        <taxon>Clostridia</taxon>
        <taxon>Eubacteriales</taxon>
        <taxon>Clostridiaceae</taxon>
        <taxon>Clostridium</taxon>
    </lineage>
</organism>